<evidence type="ECO:0000313" key="3">
    <source>
        <dbReference type="Proteomes" id="UP000428330"/>
    </source>
</evidence>
<dbReference type="RefSeq" id="WP_157708128.1">
    <property type="nucleotide sequence ID" value="NZ_CP034348.1"/>
</dbReference>
<dbReference type="AlphaFoldDB" id="A0A6I6IVK1"/>
<dbReference type="Proteomes" id="UP000428330">
    <property type="component" value="Chromosome"/>
</dbReference>
<keyword evidence="3" id="KW-1185">Reference proteome</keyword>
<dbReference type="KEGG" id="rom:EI983_14695"/>
<evidence type="ECO:0008006" key="4">
    <source>
        <dbReference type="Google" id="ProtNLM"/>
    </source>
</evidence>
<evidence type="ECO:0000313" key="2">
    <source>
        <dbReference type="EMBL" id="QGX99446.1"/>
    </source>
</evidence>
<organism evidence="2 3">
    <name type="scientific">Roseovarius faecimaris</name>
    <dbReference type="NCBI Taxonomy" id="2494550"/>
    <lineage>
        <taxon>Bacteria</taxon>
        <taxon>Pseudomonadati</taxon>
        <taxon>Pseudomonadota</taxon>
        <taxon>Alphaproteobacteria</taxon>
        <taxon>Rhodobacterales</taxon>
        <taxon>Roseobacteraceae</taxon>
        <taxon>Roseovarius</taxon>
    </lineage>
</organism>
<dbReference type="EMBL" id="CP034348">
    <property type="protein sequence ID" value="QGX99446.1"/>
    <property type="molecule type" value="Genomic_DNA"/>
</dbReference>
<reference evidence="3" key="1">
    <citation type="submission" date="2018-12" db="EMBL/GenBank/DDBJ databases">
        <title>Complete genome sequence of Roseovarius sp. MME-070.</title>
        <authorList>
            <person name="Nam Y.-D."/>
            <person name="Kang J."/>
            <person name="Chung W.-H."/>
            <person name="Park Y.S."/>
        </authorList>
    </citation>
    <scope>NUCLEOTIDE SEQUENCE [LARGE SCALE GENOMIC DNA]</scope>
    <source>
        <strain evidence="3">MME-070</strain>
    </source>
</reference>
<dbReference type="OrthoDB" id="8454355at2"/>
<gene>
    <name evidence="2" type="ORF">EI983_14695</name>
</gene>
<protein>
    <recommendedName>
        <fullName evidence="4">DUF3617 family protein</fullName>
    </recommendedName>
</protein>
<name>A0A6I6IVK1_9RHOB</name>
<proteinExistence type="predicted"/>
<feature type="signal peptide" evidence="1">
    <location>
        <begin position="1"/>
        <end position="22"/>
    </location>
</feature>
<evidence type="ECO:0000256" key="1">
    <source>
        <dbReference type="SAM" id="SignalP"/>
    </source>
</evidence>
<accession>A0A6I6IVK1</accession>
<feature type="chain" id="PRO_5026296154" description="DUF3617 family protein" evidence="1">
    <location>
        <begin position="23"/>
        <end position="126"/>
    </location>
</feature>
<sequence>MQALPGPALATSLALAWPVAGAASGVEGTWCSGGEMMHIDAYGIGFNDHTVCEVENLPVALDGTGRWTSPVACRNIYATGYDDSGNVLIHEQPIDGLTQITLRAVENTLILSTNDREDELSYELCT</sequence>
<keyword evidence="1" id="KW-0732">Signal</keyword>